<dbReference type="EMBL" id="JAEFBK010000009">
    <property type="protein sequence ID" value="KAG7569829.1"/>
    <property type="molecule type" value="Genomic_DNA"/>
</dbReference>
<dbReference type="Proteomes" id="UP000694240">
    <property type="component" value="Chromosome 9"/>
</dbReference>
<keyword evidence="1" id="KW-0645">Protease</keyword>
<evidence type="ECO:0000256" key="3">
    <source>
        <dbReference type="SAM" id="MobiDB-lite"/>
    </source>
</evidence>
<gene>
    <name evidence="5" type="ORF">ISN45_Aa04g025100</name>
</gene>
<dbReference type="PANTHER" id="PTHR48449:SF1">
    <property type="entry name" value="DUF1985 DOMAIN-CONTAINING PROTEIN"/>
    <property type="match status" value="1"/>
</dbReference>
<protein>
    <recommendedName>
        <fullName evidence="4">Ubiquitin-like protease family profile domain-containing protein</fullName>
    </recommendedName>
</protein>
<evidence type="ECO:0000259" key="4">
    <source>
        <dbReference type="PROSITE" id="PS50600"/>
    </source>
</evidence>
<evidence type="ECO:0000313" key="6">
    <source>
        <dbReference type="Proteomes" id="UP000694240"/>
    </source>
</evidence>
<sequence>MENECPKRLFTDGNEPQVEKINNSCKMSLLTKIKETLPSEYDEVKRDPVFAHVFAIHENKIVTGLKYTDDGSCDYEKWKDDKGFWSKLLKRGGDICINKLMTSIEDVKKWREKDDRIRFVYICVIAGLVMATGETKKIDHLYIKMVMDLRNVRNYPWGLKAYDYLLQCIMKARSALKKTKSYVLDGFSYALQIWVMEAIPDIGTLVGEKISTELTAAPRCSNWKGAAKVSYEDIISVEMSFTSHAVLYPFISYSGNEFIDDKEFVWPDEIRDGEVDNMIEMIKSGNDFGDHVWGSVVDDNIEGDNIENVQENDVADKDVATEDMNEVDHLSELVEDGNEENHVSGMKRSKKKQSDHGAETRKRKLLCQRAAAATHGALNDEMKSFLKALFDSSFEMIKAQLGKLEDDIALVKKLVSTSATASITTRSTTSQPSNRTDQPRKVVDEMTSLDDDFLDFSFGTQDFLDKSMGHLSQPSQLPEFDSTQNLNRNKIQSLIEIESEGKHIPDVGKNDKDAVLVFVSEARWNAFMEWNMKHKDLNFGPSVINKALLGRLLKANEWLSNVDMDAAMYLFREKSSLGRLDLARVGFMDCSFGMRLNNEYTKFVKNKRSHQWSSLIQDYANGELPPHGRTRKQWRSDFDRIYFPLHVNGNHWISLCINFIQRTVDIFDCAGHNHRRNVEAFAITIPRILKEIHTKSYGKNLLLSPYTLVHVPVPPGLNKSRCDCGVYALKYIECHFMGLPMDILDDVNIKHARQRIAVDLWEAASDPVFIDRMAKYEPPQLDSDTIEI</sequence>
<name>A0A8T2ABV3_9BRAS</name>
<evidence type="ECO:0000256" key="1">
    <source>
        <dbReference type="ARBA" id="ARBA00022670"/>
    </source>
</evidence>
<keyword evidence="6" id="KW-1185">Reference proteome</keyword>
<dbReference type="AlphaFoldDB" id="A0A8T2ABV3"/>
<dbReference type="PROSITE" id="PS50600">
    <property type="entry name" value="ULP_PROTEASE"/>
    <property type="match status" value="1"/>
</dbReference>
<evidence type="ECO:0000256" key="2">
    <source>
        <dbReference type="ARBA" id="ARBA00022801"/>
    </source>
</evidence>
<reference evidence="5 6" key="1">
    <citation type="submission" date="2020-12" db="EMBL/GenBank/DDBJ databases">
        <title>Concerted genomic and epigenomic changes stabilize Arabidopsis allopolyploids.</title>
        <authorList>
            <person name="Chen Z."/>
        </authorList>
    </citation>
    <scope>NUCLEOTIDE SEQUENCE [LARGE SCALE GENOMIC DNA]</scope>
    <source>
        <strain evidence="5">Allo738</strain>
        <tissue evidence="5">Leaf</tissue>
    </source>
</reference>
<dbReference type="Pfam" id="PF09331">
    <property type="entry name" value="DUF1985"/>
    <property type="match status" value="1"/>
</dbReference>
<dbReference type="GO" id="GO:0006508">
    <property type="term" value="P:proteolysis"/>
    <property type="evidence" value="ECO:0007669"/>
    <property type="project" value="UniProtKB-KW"/>
</dbReference>
<accession>A0A8T2ABV3</accession>
<dbReference type="Pfam" id="PF02902">
    <property type="entry name" value="Peptidase_C48"/>
    <property type="match status" value="1"/>
</dbReference>
<dbReference type="GO" id="GO:0008234">
    <property type="term" value="F:cysteine-type peptidase activity"/>
    <property type="evidence" value="ECO:0007669"/>
    <property type="project" value="InterPro"/>
</dbReference>
<feature type="region of interest" description="Disordered" evidence="3">
    <location>
        <begin position="333"/>
        <end position="362"/>
    </location>
</feature>
<keyword evidence="2" id="KW-0378">Hydrolase</keyword>
<dbReference type="InterPro" id="IPR015410">
    <property type="entry name" value="DUF1985"/>
</dbReference>
<dbReference type="InterPro" id="IPR003653">
    <property type="entry name" value="Peptidase_C48_C"/>
</dbReference>
<feature type="domain" description="Ubiquitin-like protease family profile" evidence="4">
    <location>
        <begin position="542"/>
        <end position="735"/>
    </location>
</feature>
<dbReference type="PANTHER" id="PTHR48449">
    <property type="entry name" value="DUF1985 DOMAIN-CONTAINING PROTEIN"/>
    <property type="match status" value="1"/>
</dbReference>
<proteinExistence type="predicted"/>
<comment type="caution">
    <text evidence="5">The sequence shown here is derived from an EMBL/GenBank/DDBJ whole genome shotgun (WGS) entry which is preliminary data.</text>
</comment>
<evidence type="ECO:0000313" key="5">
    <source>
        <dbReference type="EMBL" id="KAG7569829.1"/>
    </source>
</evidence>
<organism evidence="5 6">
    <name type="scientific">Arabidopsis thaliana x Arabidopsis arenosa</name>
    <dbReference type="NCBI Taxonomy" id="1240361"/>
    <lineage>
        <taxon>Eukaryota</taxon>
        <taxon>Viridiplantae</taxon>
        <taxon>Streptophyta</taxon>
        <taxon>Embryophyta</taxon>
        <taxon>Tracheophyta</taxon>
        <taxon>Spermatophyta</taxon>
        <taxon>Magnoliopsida</taxon>
        <taxon>eudicotyledons</taxon>
        <taxon>Gunneridae</taxon>
        <taxon>Pentapetalae</taxon>
        <taxon>rosids</taxon>
        <taxon>malvids</taxon>
        <taxon>Brassicales</taxon>
        <taxon>Brassicaceae</taxon>
        <taxon>Camelineae</taxon>
        <taxon>Arabidopsis</taxon>
    </lineage>
</organism>